<dbReference type="Proteomes" id="UP000799118">
    <property type="component" value="Unassembled WGS sequence"/>
</dbReference>
<dbReference type="PANTHER" id="PTHR34615:SF1">
    <property type="entry name" value="PX DOMAIN-CONTAINING PROTEIN"/>
    <property type="match status" value="1"/>
</dbReference>
<reference evidence="1" key="1">
    <citation type="journal article" date="2019" name="Environ. Microbiol.">
        <title>Fungal ecological strategies reflected in gene transcription - a case study of two litter decomposers.</title>
        <authorList>
            <person name="Barbi F."/>
            <person name="Kohler A."/>
            <person name="Barry K."/>
            <person name="Baskaran P."/>
            <person name="Daum C."/>
            <person name="Fauchery L."/>
            <person name="Ihrmark K."/>
            <person name="Kuo A."/>
            <person name="LaButti K."/>
            <person name="Lipzen A."/>
            <person name="Morin E."/>
            <person name="Grigoriev I.V."/>
            <person name="Henrissat B."/>
            <person name="Lindahl B."/>
            <person name="Martin F."/>
        </authorList>
    </citation>
    <scope>NUCLEOTIDE SEQUENCE</scope>
    <source>
        <strain evidence="1">JB14</strain>
    </source>
</reference>
<gene>
    <name evidence="1" type="ORF">BT96DRAFT_1004723</name>
</gene>
<dbReference type="AlphaFoldDB" id="A0A6A4GQ03"/>
<protein>
    <submittedName>
        <fullName evidence="1">Uncharacterized protein</fullName>
    </submittedName>
</protein>
<evidence type="ECO:0000313" key="2">
    <source>
        <dbReference type="Proteomes" id="UP000799118"/>
    </source>
</evidence>
<organism evidence="1 2">
    <name type="scientific">Gymnopus androsaceus JB14</name>
    <dbReference type="NCBI Taxonomy" id="1447944"/>
    <lineage>
        <taxon>Eukaryota</taxon>
        <taxon>Fungi</taxon>
        <taxon>Dikarya</taxon>
        <taxon>Basidiomycota</taxon>
        <taxon>Agaricomycotina</taxon>
        <taxon>Agaricomycetes</taxon>
        <taxon>Agaricomycetidae</taxon>
        <taxon>Agaricales</taxon>
        <taxon>Marasmiineae</taxon>
        <taxon>Omphalotaceae</taxon>
        <taxon>Gymnopus</taxon>
    </lineage>
</organism>
<keyword evidence="2" id="KW-1185">Reference proteome</keyword>
<evidence type="ECO:0000313" key="1">
    <source>
        <dbReference type="EMBL" id="KAE9387869.1"/>
    </source>
</evidence>
<dbReference type="PANTHER" id="PTHR34615">
    <property type="entry name" value="PX DOMAIN-CONTAINING PROTEIN"/>
    <property type="match status" value="1"/>
</dbReference>
<sequence length="179" mass="19945">MAAEALTAKVFEAMTDIAGQAGIEDNIPELPKTSKQPRPVRDTHLEVSELGDNKLVQWSWYVSMALVAYSMLNASRFTLQDLHMIVDAFKFPNPFITTEGDSVNAVDALVIICNQFAYPSHLSDLPSHFTHSIAQLSHIINQLSDYLYRKKGHLLTSFKHFSVDALEWFASAIHAAAVL</sequence>
<dbReference type="EMBL" id="ML769775">
    <property type="protein sequence ID" value="KAE9387869.1"/>
    <property type="molecule type" value="Genomic_DNA"/>
</dbReference>
<proteinExistence type="predicted"/>
<name>A0A6A4GQ03_9AGAR</name>
<accession>A0A6A4GQ03</accession>